<name>A0ABW3CIX5_9ACTN</name>
<dbReference type="Pfam" id="PF00300">
    <property type="entry name" value="His_Phos_1"/>
    <property type="match status" value="1"/>
</dbReference>
<dbReference type="InterPro" id="IPR029033">
    <property type="entry name" value="His_PPase_superfam"/>
</dbReference>
<proteinExistence type="predicted"/>
<evidence type="ECO:0000313" key="2">
    <source>
        <dbReference type="Proteomes" id="UP001597083"/>
    </source>
</evidence>
<dbReference type="Gene3D" id="3.40.50.1240">
    <property type="entry name" value="Phosphoglycerate mutase-like"/>
    <property type="match status" value="1"/>
</dbReference>
<organism evidence="1 2">
    <name type="scientific">Actinomadura adrarensis</name>
    <dbReference type="NCBI Taxonomy" id="1819600"/>
    <lineage>
        <taxon>Bacteria</taxon>
        <taxon>Bacillati</taxon>
        <taxon>Actinomycetota</taxon>
        <taxon>Actinomycetes</taxon>
        <taxon>Streptosporangiales</taxon>
        <taxon>Thermomonosporaceae</taxon>
        <taxon>Actinomadura</taxon>
    </lineage>
</organism>
<accession>A0ABW3CIX5</accession>
<comment type="caution">
    <text evidence="1">The sequence shown here is derived from an EMBL/GenBank/DDBJ whole genome shotgun (WGS) entry which is preliminary data.</text>
</comment>
<protein>
    <submittedName>
        <fullName evidence="1">Histidine phosphatase family protein</fullName>
    </submittedName>
</protein>
<gene>
    <name evidence="1" type="ORF">ACFQ07_15855</name>
</gene>
<evidence type="ECO:0000313" key="1">
    <source>
        <dbReference type="EMBL" id="MFD0853713.1"/>
    </source>
</evidence>
<feature type="non-terminal residue" evidence="1">
    <location>
        <position position="1"/>
    </location>
</feature>
<dbReference type="Proteomes" id="UP001597083">
    <property type="component" value="Unassembled WGS sequence"/>
</dbReference>
<dbReference type="EMBL" id="JBHTIR010002393">
    <property type="protein sequence ID" value="MFD0853713.1"/>
    <property type="molecule type" value="Genomic_DNA"/>
</dbReference>
<keyword evidence="2" id="KW-1185">Reference proteome</keyword>
<dbReference type="InterPro" id="IPR013078">
    <property type="entry name" value="His_Pase_superF_clade-1"/>
</dbReference>
<reference evidence="2" key="1">
    <citation type="journal article" date="2019" name="Int. J. Syst. Evol. Microbiol.">
        <title>The Global Catalogue of Microorganisms (GCM) 10K type strain sequencing project: providing services to taxonomists for standard genome sequencing and annotation.</title>
        <authorList>
            <consortium name="The Broad Institute Genomics Platform"/>
            <consortium name="The Broad Institute Genome Sequencing Center for Infectious Disease"/>
            <person name="Wu L."/>
            <person name="Ma J."/>
        </authorList>
    </citation>
    <scope>NUCLEOTIDE SEQUENCE [LARGE SCALE GENOMIC DNA]</scope>
    <source>
        <strain evidence="2">JCM 31696</strain>
    </source>
</reference>
<sequence>AAATGAELRVEDGFRETDFGAWEGLTFAEVGERWPGELKSWLADPKVAPPDGESFTAVSQRVSTALDKLKVRYRHQTVVVVSHVTPIKLLVREALGAPMSSLYRMSLDVGAICTIDWYDDGPATLRSFNDTQHLS</sequence>
<dbReference type="SUPFAM" id="SSF53254">
    <property type="entry name" value="Phosphoglycerate mutase-like"/>
    <property type="match status" value="1"/>
</dbReference>